<comment type="caution">
    <text evidence="1">The sequence shown here is derived from an EMBL/GenBank/DDBJ whole genome shotgun (WGS) entry which is preliminary data.</text>
</comment>
<organism evidence="1">
    <name type="scientific">Tanacetum cinerariifolium</name>
    <name type="common">Dalmatian daisy</name>
    <name type="synonym">Chrysanthemum cinerariifolium</name>
    <dbReference type="NCBI Taxonomy" id="118510"/>
    <lineage>
        <taxon>Eukaryota</taxon>
        <taxon>Viridiplantae</taxon>
        <taxon>Streptophyta</taxon>
        <taxon>Embryophyta</taxon>
        <taxon>Tracheophyta</taxon>
        <taxon>Spermatophyta</taxon>
        <taxon>Magnoliopsida</taxon>
        <taxon>eudicotyledons</taxon>
        <taxon>Gunneridae</taxon>
        <taxon>Pentapetalae</taxon>
        <taxon>asterids</taxon>
        <taxon>campanulids</taxon>
        <taxon>Asterales</taxon>
        <taxon>Asteraceae</taxon>
        <taxon>Asteroideae</taxon>
        <taxon>Anthemideae</taxon>
        <taxon>Anthemidinae</taxon>
        <taxon>Tanacetum</taxon>
    </lineage>
</organism>
<dbReference type="EMBL" id="BKCJ010001578">
    <property type="protein sequence ID" value="GEU42504.1"/>
    <property type="molecule type" value="Genomic_DNA"/>
</dbReference>
<protein>
    <submittedName>
        <fullName evidence="1">Uncharacterized protein</fullName>
    </submittedName>
</protein>
<accession>A0A6L2K3Q5</accession>
<evidence type="ECO:0000313" key="1">
    <source>
        <dbReference type="EMBL" id="GEU42504.1"/>
    </source>
</evidence>
<name>A0A6L2K3Q5_TANCI</name>
<gene>
    <name evidence="1" type="ORF">Tci_014482</name>
</gene>
<proteinExistence type="predicted"/>
<sequence length="244" mass="27202">MDFRSFMIEGVDGEFNFLPEGGFKGSQGSFSVKSVNNKTPILDAEPISAALPENVADNIINSINTSSSDELPPMHPPYLLSLRWASKVVGDASTPLDVDSNPNIHEFPSGRELKDAIDCHWVVAHEIDRLRQDRAAIVSQFVPDIAMKLVHSDEMGVLVARLVRASIIHGRCTAFEEIAKLKEPFVLEKMSGYRMSSKDEYDRAREDMDNASFPFLSEFTSNPYAFVEQLLSIKPRSLRSLKAP</sequence>
<dbReference type="AlphaFoldDB" id="A0A6L2K3Q5"/>
<reference evidence="1" key="1">
    <citation type="journal article" date="2019" name="Sci. Rep.">
        <title>Draft genome of Tanacetum cinerariifolium, the natural source of mosquito coil.</title>
        <authorList>
            <person name="Yamashiro T."/>
            <person name="Shiraishi A."/>
            <person name="Satake H."/>
            <person name="Nakayama K."/>
        </authorList>
    </citation>
    <scope>NUCLEOTIDE SEQUENCE</scope>
</reference>